<dbReference type="OrthoDB" id="252964at2759"/>
<dbReference type="SMART" id="SM00394">
    <property type="entry name" value="RIIa"/>
    <property type="match status" value="1"/>
</dbReference>
<gene>
    <name evidence="3" type="ORF">BOKJ2_LOCUS7163</name>
</gene>
<dbReference type="InterPro" id="IPR003117">
    <property type="entry name" value="cAMP_dep_PK_reg_su_I/II_a/b"/>
</dbReference>
<dbReference type="InterPro" id="IPR027417">
    <property type="entry name" value="P-loop_NTPase"/>
</dbReference>
<comment type="caution">
    <text evidence="3">The sequence shown here is derived from an EMBL/GenBank/DDBJ whole genome shotgun (WGS) entry which is preliminary data.</text>
</comment>
<dbReference type="Gene3D" id="1.20.890.10">
    <property type="entry name" value="cAMP-dependent protein kinase regulatory subunit, dimerization-anchoring domain"/>
    <property type="match status" value="1"/>
</dbReference>
<dbReference type="AlphaFoldDB" id="A0A811KRD0"/>
<feature type="compositionally biased region" description="Polar residues" evidence="1">
    <location>
        <begin position="80"/>
        <end position="100"/>
    </location>
</feature>
<proteinExistence type="predicted"/>
<dbReference type="InterPro" id="IPR000048">
    <property type="entry name" value="IQ_motif_EF-hand-BS"/>
</dbReference>
<evidence type="ECO:0000313" key="3">
    <source>
        <dbReference type="EMBL" id="CAD5217589.1"/>
    </source>
</evidence>
<dbReference type="FunFam" id="1.20.5.190:FF:000055">
    <property type="entry name" value="Putative microtubule-associated protein futsch"/>
    <property type="match status" value="1"/>
</dbReference>
<dbReference type="Pfam" id="PF00612">
    <property type="entry name" value="IQ"/>
    <property type="match status" value="3"/>
</dbReference>
<keyword evidence="4" id="KW-1185">Reference proteome</keyword>
<dbReference type="PROSITE" id="PS50096">
    <property type="entry name" value="IQ"/>
    <property type="match status" value="3"/>
</dbReference>
<dbReference type="SUPFAM" id="SSF47391">
    <property type="entry name" value="Dimerization-anchoring domain of cAMP-dependent PK regulatory subunit"/>
    <property type="match status" value="1"/>
</dbReference>
<protein>
    <recommendedName>
        <fullName evidence="2">RIIa domain-containing protein</fullName>
    </recommendedName>
</protein>
<dbReference type="Proteomes" id="UP000614601">
    <property type="component" value="Unassembled WGS sequence"/>
</dbReference>
<dbReference type="Pfam" id="PF02197">
    <property type="entry name" value="RIIa"/>
    <property type="match status" value="1"/>
</dbReference>
<feature type="region of interest" description="Disordered" evidence="1">
    <location>
        <begin position="237"/>
        <end position="258"/>
    </location>
</feature>
<evidence type="ECO:0000259" key="2">
    <source>
        <dbReference type="SMART" id="SM00394"/>
    </source>
</evidence>
<dbReference type="SUPFAM" id="SSF52540">
    <property type="entry name" value="P-loop containing nucleoside triphosphate hydrolases"/>
    <property type="match status" value="1"/>
</dbReference>
<feature type="domain" description="RIIa" evidence="2">
    <location>
        <begin position="11"/>
        <end position="48"/>
    </location>
</feature>
<dbReference type="CDD" id="cd23767">
    <property type="entry name" value="IQCD"/>
    <property type="match status" value="3"/>
</dbReference>
<sequence length="258" mass="28932">MTDSTKYKVPSNLRPLLESFTRETLRNQPGDLVQFGRLFFDTLADIQKEHKSDVITDEKAYYAFRSALQNNIKNPLKTKAFSQPDSNSDSKQGSIPSTQRAPHPTVMQIQQPSAPGSSNNSRPSTPAELAAATKIQAAYRGHFVRNHPEKFGIDTMDYTRRSSTDRLHSADNKKDLKRHSVGGYTLEGLTNSPDDRAATRIQAEIRGYLARRHVEAMKQKNLEAATKIQAHVRGYLTRKKLHDGDDSPARRQSVNSNA</sequence>
<dbReference type="PANTHER" id="PTHR10699:SF11">
    <property type="entry name" value="IGLOO, ISOFORM A"/>
    <property type="match status" value="1"/>
</dbReference>
<dbReference type="GO" id="GO:0005516">
    <property type="term" value="F:calmodulin binding"/>
    <property type="evidence" value="ECO:0007669"/>
    <property type="project" value="TreeGrafter"/>
</dbReference>
<reference evidence="3" key="1">
    <citation type="submission" date="2020-09" db="EMBL/GenBank/DDBJ databases">
        <authorList>
            <person name="Kikuchi T."/>
        </authorList>
    </citation>
    <scope>NUCLEOTIDE SEQUENCE</scope>
    <source>
        <strain evidence="3">SH1</strain>
    </source>
</reference>
<dbReference type="PANTHER" id="PTHR10699">
    <property type="entry name" value="NEUROMODULIN"/>
    <property type="match status" value="1"/>
</dbReference>
<evidence type="ECO:0000313" key="4">
    <source>
        <dbReference type="Proteomes" id="UP000614601"/>
    </source>
</evidence>
<dbReference type="EMBL" id="CAJFDH010000003">
    <property type="protein sequence ID" value="CAD5217589.1"/>
    <property type="molecule type" value="Genomic_DNA"/>
</dbReference>
<organism evidence="3 4">
    <name type="scientific">Bursaphelenchus okinawaensis</name>
    <dbReference type="NCBI Taxonomy" id="465554"/>
    <lineage>
        <taxon>Eukaryota</taxon>
        <taxon>Metazoa</taxon>
        <taxon>Ecdysozoa</taxon>
        <taxon>Nematoda</taxon>
        <taxon>Chromadorea</taxon>
        <taxon>Rhabditida</taxon>
        <taxon>Tylenchina</taxon>
        <taxon>Tylenchomorpha</taxon>
        <taxon>Aphelenchoidea</taxon>
        <taxon>Aphelenchoididae</taxon>
        <taxon>Bursaphelenchus</taxon>
    </lineage>
</organism>
<dbReference type="Proteomes" id="UP000783686">
    <property type="component" value="Unassembled WGS sequence"/>
</dbReference>
<feature type="region of interest" description="Disordered" evidence="1">
    <location>
        <begin position="75"/>
        <end position="129"/>
    </location>
</feature>
<evidence type="ECO:0000256" key="1">
    <source>
        <dbReference type="SAM" id="MobiDB-lite"/>
    </source>
</evidence>
<dbReference type="EMBL" id="CAJFCW020000003">
    <property type="protein sequence ID" value="CAG9108083.1"/>
    <property type="molecule type" value="Genomic_DNA"/>
</dbReference>
<dbReference type="Gene3D" id="1.20.5.190">
    <property type="match status" value="1"/>
</dbReference>
<accession>A0A811KRD0</accession>
<feature type="compositionally biased region" description="Polar residues" evidence="1">
    <location>
        <begin position="107"/>
        <end position="124"/>
    </location>
</feature>
<dbReference type="SMART" id="SM00015">
    <property type="entry name" value="IQ"/>
    <property type="match status" value="3"/>
</dbReference>
<name>A0A811KRD0_9BILA</name>